<name>A0A0X3PZ65_SCHSO</name>
<evidence type="ECO:0000313" key="1">
    <source>
        <dbReference type="EMBL" id="JAP52536.1"/>
    </source>
</evidence>
<organism evidence="1">
    <name type="scientific">Schistocephalus solidus</name>
    <name type="common">Tapeworm</name>
    <dbReference type="NCBI Taxonomy" id="70667"/>
    <lineage>
        <taxon>Eukaryota</taxon>
        <taxon>Metazoa</taxon>
        <taxon>Spiralia</taxon>
        <taxon>Lophotrochozoa</taxon>
        <taxon>Platyhelminthes</taxon>
        <taxon>Cestoda</taxon>
        <taxon>Eucestoda</taxon>
        <taxon>Diphyllobothriidea</taxon>
        <taxon>Diphyllobothriidae</taxon>
        <taxon>Schistocephalus</taxon>
    </lineage>
</organism>
<gene>
    <name evidence="1" type="ORF">TR88720</name>
</gene>
<protein>
    <submittedName>
        <fullName evidence="1">Uncharacterized protein</fullName>
    </submittedName>
</protein>
<dbReference type="AlphaFoldDB" id="A0A0X3PZ65"/>
<reference evidence="1" key="1">
    <citation type="submission" date="2016-01" db="EMBL/GenBank/DDBJ databases">
        <title>Reference transcriptome for the parasite Schistocephalus solidus: insights into the molecular evolution of parasitism.</title>
        <authorList>
            <person name="Hebert F.O."/>
            <person name="Grambauer S."/>
            <person name="Barber I."/>
            <person name="Landry C.R."/>
            <person name="Aubin-Horth N."/>
        </authorList>
    </citation>
    <scope>NUCLEOTIDE SEQUENCE</scope>
</reference>
<sequence length="109" mass="12516">MVLNRYRCNPKISLAWTSARPTFITAGNILSMISSQTPVSSKPDHPKFLSLVHKKFEFSPGTPRSTFNWTVYFVFLIGNDRAQLNKRLRNCMKSINSAYFFSFALFKGK</sequence>
<proteinExistence type="predicted"/>
<accession>A0A0X3PZ65</accession>
<dbReference type="EMBL" id="GEEE01010689">
    <property type="protein sequence ID" value="JAP52536.1"/>
    <property type="molecule type" value="Transcribed_RNA"/>
</dbReference>